<dbReference type="InterPro" id="IPR002305">
    <property type="entry name" value="aa-tRNA-synth_Ic"/>
</dbReference>
<organism evidence="10 11">
    <name type="scientific">Shimazuella alba</name>
    <dbReference type="NCBI Taxonomy" id="2690964"/>
    <lineage>
        <taxon>Bacteria</taxon>
        <taxon>Bacillati</taxon>
        <taxon>Bacillota</taxon>
        <taxon>Bacilli</taxon>
        <taxon>Bacillales</taxon>
        <taxon>Thermoactinomycetaceae</taxon>
        <taxon>Shimazuella</taxon>
    </lineage>
</organism>
<keyword evidence="11" id="KW-1185">Reference proteome</keyword>
<dbReference type="PRINTS" id="PR01039">
    <property type="entry name" value="TRNASYNTHTRP"/>
</dbReference>
<evidence type="ECO:0000256" key="3">
    <source>
        <dbReference type="ARBA" id="ARBA00022741"/>
    </source>
</evidence>
<feature type="short sequence motif" description="'KMSKS' region" evidence="8">
    <location>
        <begin position="193"/>
        <end position="197"/>
    </location>
</feature>
<dbReference type="Proteomes" id="UP000430692">
    <property type="component" value="Unassembled WGS sequence"/>
</dbReference>
<dbReference type="AlphaFoldDB" id="A0A6I4VRX2"/>
<feature type="short sequence motif" description="'HIGH' region" evidence="8">
    <location>
        <begin position="10"/>
        <end position="18"/>
    </location>
</feature>
<comment type="subunit">
    <text evidence="8">Homodimer.</text>
</comment>
<feature type="binding site" evidence="8">
    <location>
        <position position="133"/>
    </location>
    <ligand>
        <name>L-tryptophan</name>
        <dbReference type="ChEBI" id="CHEBI:57912"/>
    </ligand>
</feature>
<keyword evidence="6 8" id="KW-0030">Aminoacyl-tRNA synthetase</keyword>
<dbReference type="EMBL" id="WUUL01000003">
    <property type="protein sequence ID" value="MXQ53181.1"/>
    <property type="molecule type" value="Genomic_DNA"/>
</dbReference>
<evidence type="ECO:0000256" key="5">
    <source>
        <dbReference type="ARBA" id="ARBA00022917"/>
    </source>
</evidence>
<dbReference type="HAMAP" id="MF_00140_B">
    <property type="entry name" value="Trp_tRNA_synth_B"/>
    <property type="match status" value="1"/>
</dbReference>
<evidence type="ECO:0000256" key="9">
    <source>
        <dbReference type="RuleBase" id="RU363036"/>
    </source>
</evidence>
<name>A0A6I4VRX2_9BACL</name>
<dbReference type="Gene3D" id="1.10.240.10">
    <property type="entry name" value="Tyrosyl-Transfer RNA Synthetase"/>
    <property type="match status" value="1"/>
</dbReference>
<feature type="binding site" evidence="8">
    <location>
        <position position="184"/>
    </location>
    <ligand>
        <name>ATP</name>
        <dbReference type="ChEBI" id="CHEBI:30616"/>
    </ligand>
</feature>
<dbReference type="InterPro" id="IPR050203">
    <property type="entry name" value="Trp-tRNA_synthetase"/>
</dbReference>
<dbReference type="SUPFAM" id="SSF52374">
    <property type="entry name" value="Nucleotidylyl transferase"/>
    <property type="match status" value="1"/>
</dbReference>
<dbReference type="PANTHER" id="PTHR43766:SF1">
    <property type="entry name" value="TRYPTOPHAN--TRNA LIGASE, MITOCHONDRIAL"/>
    <property type="match status" value="1"/>
</dbReference>
<dbReference type="Pfam" id="PF00579">
    <property type="entry name" value="tRNA-synt_1b"/>
    <property type="match status" value="1"/>
</dbReference>
<evidence type="ECO:0000313" key="11">
    <source>
        <dbReference type="Proteomes" id="UP000430692"/>
    </source>
</evidence>
<comment type="catalytic activity">
    <reaction evidence="7 8">
        <text>tRNA(Trp) + L-tryptophan + ATP = L-tryptophyl-tRNA(Trp) + AMP + diphosphate + H(+)</text>
        <dbReference type="Rhea" id="RHEA:24080"/>
        <dbReference type="Rhea" id="RHEA-COMP:9671"/>
        <dbReference type="Rhea" id="RHEA-COMP:9705"/>
        <dbReference type="ChEBI" id="CHEBI:15378"/>
        <dbReference type="ChEBI" id="CHEBI:30616"/>
        <dbReference type="ChEBI" id="CHEBI:33019"/>
        <dbReference type="ChEBI" id="CHEBI:57912"/>
        <dbReference type="ChEBI" id="CHEBI:78442"/>
        <dbReference type="ChEBI" id="CHEBI:78535"/>
        <dbReference type="ChEBI" id="CHEBI:456215"/>
        <dbReference type="EC" id="6.1.1.2"/>
    </reaction>
</comment>
<accession>A0A6I4VRX2</accession>
<dbReference type="GO" id="GO:0006436">
    <property type="term" value="P:tryptophanyl-tRNA aminoacylation"/>
    <property type="evidence" value="ECO:0007669"/>
    <property type="project" value="UniProtKB-UniRule"/>
</dbReference>
<sequence length="327" mass="36707">MAVVFSGVQPSGTLTLGNYLGAIKHFVDYQEEEESYFCIVNQHAITVPQDPKQLRDNTRSLAALYLAVGLDPKKTTLFVQSEVAEHAQLAWVMQTISYVGELERMTQFKEKAQNRGESIPAGLLTYPPLMAADMLLYKTTDVPVGDDQKQHIEITRDLAGRFNHRFGELFPLPKMRTPKVGARIMSLQDPTKKMSKSDANQNATIRLLDSEKDILKKLKRAQTDSDNTIRFDKENKPGVSNLLAIHSLCTGKTTEQLEQEYMGKGYGHLKVDTAEAVIEILRPIQARYNELISTSELDLILDEGAAKAREVASRTMKEVEHAMGLRR</sequence>
<dbReference type="CDD" id="cd00806">
    <property type="entry name" value="TrpRS_core"/>
    <property type="match status" value="1"/>
</dbReference>
<dbReference type="Gene3D" id="3.40.50.620">
    <property type="entry name" value="HUPs"/>
    <property type="match status" value="1"/>
</dbReference>
<feature type="binding site" evidence="8">
    <location>
        <begin position="17"/>
        <end position="18"/>
    </location>
    <ligand>
        <name>ATP</name>
        <dbReference type="ChEBI" id="CHEBI:30616"/>
    </ligand>
</feature>
<keyword evidence="4 8" id="KW-0067">ATP-binding</keyword>
<evidence type="ECO:0000256" key="1">
    <source>
        <dbReference type="ARBA" id="ARBA00005594"/>
    </source>
</evidence>
<protein>
    <recommendedName>
        <fullName evidence="8">Tryptophan--tRNA ligase</fullName>
        <ecNumber evidence="8">6.1.1.2</ecNumber>
    </recommendedName>
    <alternativeName>
        <fullName evidence="8">Tryptophanyl-tRNA synthetase</fullName>
        <shortName evidence="8">TrpRS</shortName>
    </alternativeName>
</protein>
<proteinExistence type="inferred from homology"/>
<dbReference type="FunFam" id="1.10.240.10:FF:000002">
    <property type="entry name" value="Tryptophan--tRNA ligase"/>
    <property type="match status" value="1"/>
</dbReference>
<evidence type="ECO:0000313" key="10">
    <source>
        <dbReference type="EMBL" id="MXQ53181.1"/>
    </source>
</evidence>
<dbReference type="InterPro" id="IPR001412">
    <property type="entry name" value="aa-tRNA-synth_I_CS"/>
</dbReference>
<dbReference type="NCBIfam" id="TIGR00233">
    <property type="entry name" value="trpS"/>
    <property type="match status" value="1"/>
</dbReference>
<dbReference type="EC" id="6.1.1.2" evidence="8"/>
<dbReference type="InterPro" id="IPR024109">
    <property type="entry name" value="Trp-tRNA-ligase_bac-type"/>
</dbReference>
<feature type="binding site" evidence="8">
    <location>
        <begin position="193"/>
        <end position="197"/>
    </location>
    <ligand>
        <name>ATP</name>
        <dbReference type="ChEBI" id="CHEBI:30616"/>
    </ligand>
</feature>
<feature type="binding site" evidence="8">
    <location>
        <begin position="9"/>
        <end position="11"/>
    </location>
    <ligand>
        <name>ATP</name>
        <dbReference type="ChEBI" id="CHEBI:30616"/>
    </ligand>
</feature>
<comment type="similarity">
    <text evidence="1 8 9">Belongs to the class-I aminoacyl-tRNA synthetase family.</text>
</comment>
<keyword evidence="2 8" id="KW-0436">Ligase</keyword>
<gene>
    <name evidence="8 10" type="primary">trpS</name>
    <name evidence="10" type="ORF">GSM42_05420</name>
</gene>
<dbReference type="RefSeq" id="WP_160800543.1">
    <property type="nucleotide sequence ID" value="NZ_WUUL01000003.1"/>
</dbReference>
<keyword evidence="8" id="KW-0963">Cytoplasm</keyword>
<dbReference type="InterPro" id="IPR002306">
    <property type="entry name" value="Trp-tRNA-ligase"/>
</dbReference>
<dbReference type="PROSITE" id="PS00178">
    <property type="entry name" value="AA_TRNA_LIGASE_I"/>
    <property type="match status" value="1"/>
</dbReference>
<comment type="caution">
    <text evidence="10">The sequence shown here is derived from an EMBL/GenBank/DDBJ whole genome shotgun (WGS) entry which is preliminary data.</text>
</comment>
<keyword evidence="5 8" id="KW-0648">Protein biosynthesis</keyword>
<evidence type="ECO:0000256" key="6">
    <source>
        <dbReference type="ARBA" id="ARBA00023146"/>
    </source>
</evidence>
<dbReference type="GO" id="GO:0004830">
    <property type="term" value="F:tryptophan-tRNA ligase activity"/>
    <property type="evidence" value="ECO:0007669"/>
    <property type="project" value="UniProtKB-UniRule"/>
</dbReference>
<evidence type="ECO:0000256" key="7">
    <source>
        <dbReference type="ARBA" id="ARBA00049929"/>
    </source>
</evidence>
<dbReference type="PANTHER" id="PTHR43766">
    <property type="entry name" value="TRYPTOPHAN--TRNA LIGASE, MITOCHONDRIAL"/>
    <property type="match status" value="1"/>
</dbReference>
<keyword evidence="3 8" id="KW-0547">Nucleotide-binding</keyword>
<dbReference type="GO" id="GO:0005829">
    <property type="term" value="C:cytosol"/>
    <property type="evidence" value="ECO:0007669"/>
    <property type="project" value="TreeGrafter"/>
</dbReference>
<comment type="subcellular location">
    <subcellularLocation>
        <location evidence="8">Cytoplasm</location>
    </subcellularLocation>
</comment>
<dbReference type="InterPro" id="IPR014729">
    <property type="entry name" value="Rossmann-like_a/b/a_fold"/>
</dbReference>
<dbReference type="GO" id="GO:0005524">
    <property type="term" value="F:ATP binding"/>
    <property type="evidence" value="ECO:0007669"/>
    <property type="project" value="UniProtKB-UniRule"/>
</dbReference>
<reference evidence="10 11" key="1">
    <citation type="submission" date="2019-12" db="EMBL/GenBank/DDBJ databases">
        <title>Whole-genome analyses of novel actinobacteria.</title>
        <authorList>
            <person name="Sahin N."/>
            <person name="Saygin H."/>
        </authorList>
    </citation>
    <scope>NUCLEOTIDE SEQUENCE [LARGE SCALE GENOMIC DNA]</scope>
    <source>
        <strain evidence="10 11">KC615</strain>
    </source>
</reference>
<evidence type="ECO:0000256" key="2">
    <source>
        <dbReference type="ARBA" id="ARBA00022598"/>
    </source>
</evidence>
<evidence type="ECO:0000256" key="4">
    <source>
        <dbReference type="ARBA" id="ARBA00022840"/>
    </source>
</evidence>
<evidence type="ECO:0000256" key="8">
    <source>
        <dbReference type="HAMAP-Rule" id="MF_00140"/>
    </source>
</evidence>
<comment type="function">
    <text evidence="8">Catalyzes the attachment of tryptophan to tRNA(Trp).</text>
</comment>
<feature type="binding site" evidence="8">
    <location>
        <begin position="145"/>
        <end position="147"/>
    </location>
    <ligand>
        <name>ATP</name>
        <dbReference type="ChEBI" id="CHEBI:30616"/>
    </ligand>
</feature>